<dbReference type="RefSeq" id="WP_079575607.1">
    <property type="nucleotide sequence ID" value="NZ_FUZQ01000006.1"/>
</dbReference>
<dbReference type="Gene3D" id="3.40.190.10">
    <property type="entry name" value="Periplasmic binding protein-like II"/>
    <property type="match status" value="2"/>
</dbReference>
<dbReference type="AlphaFoldDB" id="A0A1T5LH83"/>
<organism evidence="2 3">
    <name type="scientific">Krasilnikoviella flava</name>
    <dbReference type="NCBI Taxonomy" id="526729"/>
    <lineage>
        <taxon>Bacteria</taxon>
        <taxon>Bacillati</taxon>
        <taxon>Actinomycetota</taxon>
        <taxon>Actinomycetes</taxon>
        <taxon>Micrococcales</taxon>
        <taxon>Promicromonosporaceae</taxon>
        <taxon>Krasilnikoviella</taxon>
    </lineage>
</organism>
<gene>
    <name evidence="2" type="ORF">SAMN04324258_3321</name>
</gene>
<protein>
    <submittedName>
        <fullName evidence="2">Multiple sugar transport system substrate-binding protein</fullName>
    </submittedName>
</protein>
<dbReference type="PANTHER" id="PTHR43649">
    <property type="entry name" value="ARABINOSE-BINDING PROTEIN-RELATED"/>
    <property type="match status" value="1"/>
</dbReference>
<keyword evidence="3" id="KW-1185">Reference proteome</keyword>
<reference evidence="2 3" key="1">
    <citation type="submission" date="2017-02" db="EMBL/GenBank/DDBJ databases">
        <authorList>
            <person name="Peterson S.W."/>
        </authorList>
    </citation>
    <scope>NUCLEOTIDE SEQUENCE [LARGE SCALE GENOMIC DNA]</scope>
    <source>
        <strain evidence="2 3">DSM 21481</strain>
    </source>
</reference>
<dbReference type="SUPFAM" id="SSF53850">
    <property type="entry name" value="Periplasmic binding protein-like II"/>
    <property type="match status" value="1"/>
</dbReference>
<dbReference type="OrthoDB" id="2510110at2"/>
<feature type="chain" id="PRO_5038851410" evidence="1">
    <location>
        <begin position="21"/>
        <end position="430"/>
    </location>
</feature>
<dbReference type="EMBL" id="FUZQ01000006">
    <property type="protein sequence ID" value="SKC74718.1"/>
    <property type="molecule type" value="Genomic_DNA"/>
</dbReference>
<name>A0A1T5LH83_9MICO</name>
<dbReference type="PANTHER" id="PTHR43649:SF12">
    <property type="entry name" value="DIACETYLCHITOBIOSE BINDING PROTEIN DASA"/>
    <property type="match status" value="1"/>
</dbReference>
<evidence type="ECO:0000256" key="1">
    <source>
        <dbReference type="SAM" id="SignalP"/>
    </source>
</evidence>
<evidence type="ECO:0000313" key="3">
    <source>
        <dbReference type="Proteomes" id="UP000189777"/>
    </source>
</evidence>
<dbReference type="PROSITE" id="PS51257">
    <property type="entry name" value="PROKAR_LIPOPROTEIN"/>
    <property type="match status" value="1"/>
</dbReference>
<sequence>MSTRKLRRPGVAILAVGALAALGACSGGTGAGGGDEDVTLTFAWWGDASRAERYEKAIDLYEDKNPHVTVQSSYASFADYWTARNTEAASGSLPDVFQMDVTYLSQYGGTGQVAPLDEFVEDGTIDISTFPETVMPAAKVDGKLVGIPTSTGGIANFFNTGLMKELGVDVPEGDLTWDEYDAVLSQVGKAGADHDPQVSGSTQYTQIWTVFEIWLAQQGKSLYTADGALGFTEADLTAWWERATPLFEDDGFIDPKRQEQLNGADVLGSGVTASELSFYNFLVRFSEGSAGGEFTMTLPPADDAGNRGLYLKPSLELSMSANSEHPEEAAKFIDFIANDPEVSKEFGLSRGAPISQPALDALETEGLDQQILEYWEQLSEVAGDTPPPPPEGAGAVEVEFTRIAQDIGFGSTSLDDGVREFFSIAPGMLG</sequence>
<dbReference type="STRING" id="526729.SAMN04324258_3321"/>
<dbReference type="Pfam" id="PF01547">
    <property type="entry name" value="SBP_bac_1"/>
    <property type="match status" value="1"/>
</dbReference>
<dbReference type="Proteomes" id="UP000189777">
    <property type="component" value="Unassembled WGS sequence"/>
</dbReference>
<accession>A0A1T5LH83</accession>
<keyword evidence="2" id="KW-0762">Sugar transport</keyword>
<evidence type="ECO:0000313" key="2">
    <source>
        <dbReference type="EMBL" id="SKC74718.1"/>
    </source>
</evidence>
<dbReference type="InterPro" id="IPR006059">
    <property type="entry name" value="SBP"/>
</dbReference>
<feature type="signal peptide" evidence="1">
    <location>
        <begin position="1"/>
        <end position="20"/>
    </location>
</feature>
<keyword evidence="1" id="KW-0732">Signal</keyword>
<keyword evidence="2" id="KW-0813">Transport</keyword>
<dbReference type="InterPro" id="IPR050490">
    <property type="entry name" value="Bact_solute-bd_prot1"/>
</dbReference>
<proteinExistence type="predicted"/>